<dbReference type="EMBL" id="MCBS01021908">
    <property type="protein sequence ID" value="RKF77488.1"/>
    <property type="molecule type" value="Genomic_DNA"/>
</dbReference>
<name>A0A420ISH5_9PEZI</name>
<dbReference type="InterPro" id="IPR011990">
    <property type="entry name" value="TPR-like_helical_dom_sf"/>
</dbReference>
<reference evidence="4 5" key="1">
    <citation type="journal article" date="2018" name="BMC Genomics">
        <title>Comparative genome analyses reveal sequence features reflecting distinct modes of host-adaptation between dicot and monocot powdery mildew.</title>
        <authorList>
            <person name="Wu Y."/>
            <person name="Ma X."/>
            <person name="Pan Z."/>
            <person name="Kale S.D."/>
            <person name="Song Y."/>
            <person name="King H."/>
            <person name="Zhang Q."/>
            <person name="Presley C."/>
            <person name="Deng X."/>
            <person name="Wei C.I."/>
            <person name="Xiao S."/>
        </authorList>
    </citation>
    <scope>NUCLEOTIDE SEQUENCE [LARGE SCALE GENOMIC DNA]</scope>
    <source>
        <strain evidence="4">UMSG1</strain>
    </source>
</reference>
<protein>
    <submittedName>
        <fullName evidence="4">Pentatricopeptide repeat-containing protein 2, mitochondrial</fullName>
    </submittedName>
</protein>
<evidence type="ECO:0000313" key="4">
    <source>
        <dbReference type="EMBL" id="RKF77488.1"/>
    </source>
</evidence>
<feature type="compositionally biased region" description="Polar residues" evidence="3">
    <location>
        <begin position="361"/>
        <end position="375"/>
    </location>
</feature>
<evidence type="ECO:0000256" key="2">
    <source>
        <dbReference type="PROSITE-ProRule" id="PRU00708"/>
    </source>
</evidence>
<dbReference type="NCBIfam" id="TIGR00756">
    <property type="entry name" value="PPR"/>
    <property type="match status" value="1"/>
</dbReference>
<comment type="caution">
    <text evidence="4">The sequence shown here is derived from an EMBL/GenBank/DDBJ whole genome shotgun (WGS) entry which is preliminary data.</text>
</comment>
<gene>
    <name evidence="4" type="ORF">GcM1_219069</name>
</gene>
<feature type="compositionally biased region" description="Basic and acidic residues" evidence="3">
    <location>
        <begin position="347"/>
        <end position="360"/>
    </location>
</feature>
<dbReference type="PANTHER" id="PTHR47942">
    <property type="entry name" value="TETRATRICOPEPTIDE REPEAT (TPR)-LIKE SUPERFAMILY PROTEIN-RELATED"/>
    <property type="match status" value="1"/>
</dbReference>
<evidence type="ECO:0000256" key="3">
    <source>
        <dbReference type="SAM" id="MobiDB-lite"/>
    </source>
</evidence>
<organism evidence="4 5">
    <name type="scientific">Golovinomyces cichoracearum</name>
    <dbReference type="NCBI Taxonomy" id="62708"/>
    <lineage>
        <taxon>Eukaryota</taxon>
        <taxon>Fungi</taxon>
        <taxon>Dikarya</taxon>
        <taxon>Ascomycota</taxon>
        <taxon>Pezizomycotina</taxon>
        <taxon>Leotiomycetes</taxon>
        <taxon>Erysiphales</taxon>
        <taxon>Erysiphaceae</taxon>
        <taxon>Golovinomyces</taxon>
    </lineage>
</organism>
<dbReference type="AlphaFoldDB" id="A0A420ISH5"/>
<feature type="region of interest" description="Disordered" evidence="3">
    <location>
        <begin position="624"/>
        <end position="645"/>
    </location>
</feature>
<evidence type="ECO:0000313" key="5">
    <source>
        <dbReference type="Proteomes" id="UP000285326"/>
    </source>
</evidence>
<dbReference type="InterPro" id="IPR051222">
    <property type="entry name" value="PPR/CCM1_RNA-binding"/>
</dbReference>
<accession>A0A420ISH5</accession>
<dbReference type="Pfam" id="PF13041">
    <property type="entry name" value="PPR_2"/>
    <property type="match status" value="1"/>
</dbReference>
<dbReference type="Gene3D" id="1.25.40.10">
    <property type="entry name" value="Tetratricopeptide repeat domain"/>
    <property type="match status" value="1"/>
</dbReference>
<proteinExistence type="predicted"/>
<evidence type="ECO:0000256" key="1">
    <source>
        <dbReference type="ARBA" id="ARBA00022737"/>
    </source>
</evidence>
<feature type="compositionally biased region" description="Basic and acidic residues" evidence="3">
    <location>
        <begin position="632"/>
        <end position="645"/>
    </location>
</feature>
<dbReference type="InterPro" id="IPR002885">
    <property type="entry name" value="PPR_rpt"/>
</dbReference>
<feature type="repeat" description="PPR" evidence="2">
    <location>
        <begin position="135"/>
        <end position="169"/>
    </location>
</feature>
<dbReference type="Proteomes" id="UP000285326">
    <property type="component" value="Unassembled WGS sequence"/>
</dbReference>
<keyword evidence="1" id="KW-0677">Repeat</keyword>
<dbReference type="PROSITE" id="PS51375">
    <property type="entry name" value="PPR"/>
    <property type="match status" value="1"/>
</dbReference>
<sequence length="645" mass="74205">MGAMQHMKQKILVGTNHLSLRFKSIYSIPKRVLREAHFIHRRNVYKLESSRSSSSSQSAQKILTTDRINKRRQWISHRKSVATGIRRCIDTRSNFHISLRNDPLKLADYIRRILNKGNFEVALNTVRDASRTIQCVVSWNHLIDWLMSKGKMRAAFKIYQEMKKRANIPDAHTYTILFRGCSQSKHSKQALARVMAVYQSMLLERSQVKPNIIHMNAILKMYATAGEIDSMLYLMSELPTSGVRAANSITFSTVLNALRHNAIYRLPTGLSPDHQRQRIREMVVNGRKIWRDVLSRWQSGDMWIDEDLVSSIGRILLISEDKTDWDEILTLIEQTMAIPRQLPTLRPSRDLNNDAEDQLKSRSTPSDQSQLDNSNLTLESVPVTPTVSSLAKPGRNSLSLVLNALLLLSAKEAATKYWNIFTKEHDVQPDLENYMSYLRILRIFRASTESVELIRTMPQKYMCPKIFRVAISSCVRDKNNQHAFSNAGKILDLMHRSLKEPDVPTIIRYLELSQISSTSSCKESSLVDETISKERLGAQTLRALDRVQELLLSIKSYLFFGDTGSERQSNRYEFLSNVELLVRKAILAHTRILNNKMVPSQLFLELKDRRFQLLHLKSRLTKQNNSVANSHKTQEHKAKEITHVI</sequence>
<feature type="region of interest" description="Disordered" evidence="3">
    <location>
        <begin position="343"/>
        <end position="375"/>
    </location>
</feature>
<dbReference type="PANTHER" id="PTHR47942:SF105">
    <property type="entry name" value="ATPASE EXPRESSION PROTEIN 3"/>
    <property type="match status" value="1"/>
</dbReference>